<evidence type="ECO:0000256" key="4">
    <source>
        <dbReference type="ARBA" id="ARBA00022729"/>
    </source>
</evidence>
<name>A0A537JFB4_9BACT</name>
<evidence type="ECO:0000256" key="2">
    <source>
        <dbReference type="ARBA" id="ARBA00005695"/>
    </source>
</evidence>
<dbReference type="PANTHER" id="PTHR30290">
    <property type="entry name" value="PERIPLASMIC BINDING COMPONENT OF ABC TRANSPORTER"/>
    <property type="match status" value="1"/>
</dbReference>
<dbReference type="GO" id="GO:0042597">
    <property type="term" value="C:periplasmic space"/>
    <property type="evidence" value="ECO:0007669"/>
    <property type="project" value="UniProtKB-ARBA"/>
</dbReference>
<evidence type="ECO:0000313" key="6">
    <source>
        <dbReference type="EMBL" id="TMI82258.1"/>
    </source>
</evidence>
<dbReference type="Proteomes" id="UP000318093">
    <property type="component" value="Unassembled WGS sequence"/>
</dbReference>
<evidence type="ECO:0000256" key="1">
    <source>
        <dbReference type="ARBA" id="ARBA00004193"/>
    </source>
</evidence>
<gene>
    <name evidence="6" type="ORF">E6H03_05840</name>
</gene>
<feature type="domain" description="Solute-binding protein family 5" evidence="5">
    <location>
        <begin position="78"/>
        <end position="445"/>
    </location>
</feature>
<evidence type="ECO:0000259" key="5">
    <source>
        <dbReference type="Pfam" id="PF00496"/>
    </source>
</evidence>
<dbReference type="GO" id="GO:0015833">
    <property type="term" value="P:peptide transport"/>
    <property type="evidence" value="ECO:0007669"/>
    <property type="project" value="TreeGrafter"/>
</dbReference>
<dbReference type="GO" id="GO:1904680">
    <property type="term" value="F:peptide transmembrane transporter activity"/>
    <property type="evidence" value="ECO:0007669"/>
    <property type="project" value="TreeGrafter"/>
</dbReference>
<proteinExistence type="inferred from homology"/>
<dbReference type="InterPro" id="IPR023765">
    <property type="entry name" value="SBP_5_CS"/>
</dbReference>
<reference evidence="6 7" key="1">
    <citation type="journal article" date="2019" name="Nat. Microbiol.">
        <title>Mediterranean grassland soil C-N compound turnover is dependent on rainfall and depth, and is mediated by genomically divergent microorganisms.</title>
        <authorList>
            <person name="Diamond S."/>
            <person name="Andeer P.F."/>
            <person name="Li Z."/>
            <person name="Crits-Christoph A."/>
            <person name="Burstein D."/>
            <person name="Anantharaman K."/>
            <person name="Lane K.R."/>
            <person name="Thomas B.C."/>
            <person name="Pan C."/>
            <person name="Northen T.R."/>
            <person name="Banfield J.F."/>
        </authorList>
    </citation>
    <scope>NUCLEOTIDE SEQUENCE [LARGE SCALE GENOMIC DNA]</scope>
    <source>
        <strain evidence="6">NP_6</strain>
    </source>
</reference>
<dbReference type="SUPFAM" id="SSF53850">
    <property type="entry name" value="Periplasmic binding protein-like II"/>
    <property type="match status" value="1"/>
</dbReference>
<dbReference type="EMBL" id="VBAN01000171">
    <property type="protein sequence ID" value="TMI82258.1"/>
    <property type="molecule type" value="Genomic_DNA"/>
</dbReference>
<sequence length="536" mass="58668">MPRAGLRRYLPALLVLAMVPVGLWGVALAQAPKTLVIAIGADQTGLDPQTVENNESGFVMATIYDSIVNYKPGTSLVGPGLAEKWEISPDGKVYTFHLRHGVSFHDGTPMNARTVAEDVDRAINPQNPCYVLGRKGVDTYDDFTYGSVKDGTVVKMDVVNDDTLRFTLPGPNAPFLSSVAMVWQGIVSPAATKQYNCDAGQHPVGTGPFKFVEAVRNDHITVDANTAYWGGRPKVDRIVFQVVPESATRMLKLERNEVQILADVPPSDYARVTGNPALKLYQQPGLTILGVAMSNDVGPFKDKRVRQAMNYAVDKDAINKGLYGGATTASQGMPPVLWGYNTSVAPYPFDAAKAKALLGEAGFPNGFSTNMMVYANPRGYNPIGGAKLGEAVQGYLAKVGINIKISQYEWGAYLDKLRHTAWEGFAIIGWSGDNGDPDNFLGDLFEWDTAAGQARTNNRARHHNPEFDRLIVQGRQISDQGKRAQGYEQANKILHDDAPWIFMNHTNQVRAARANVKGFQLNPLQMFFNMEKVSLE</sequence>
<dbReference type="Gene3D" id="3.40.190.10">
    <property type="entry name" value="Periplasmic binding protein-like II"/>
    <property type="match status" value="1"/>
</dbReference>
<comment type="subcellular location">
    <subcellularLocation>
        <location evidence="1">Cell membrane</location>
        <topology evidence="1">Lipid-anchor</topology>
    </subcellularLocation>
</comment>
<dbReference type="Gene3D" id="3.10.105.10">
    <property type="entry name" value="Dipeptide-binding Protein, Domain 3"/>
    <property type="match status" value="1"/>
</dbReference>
<dbReference type="GO" id="GO:0043190">
    <property type="term" value="C:ATP-binding cassette (ABC) transporter complex"/>
    <property type="evidence" value="ECO:0007669"/>
    <property type="project" value="InterPro"/>
</dbReference>
<dbReference type="PANTHER" id="PTHR30290:SF9">
    <property type="entry name" value="OLIGOPEPTIDE-BINDING PROTEIN APPA"/>
    <property type="match status" value="1"/>
</dbReference>
<dbReference type="InterPro" id="IPR030678">
    <property type="entry name" value="Peptide/Ni-bd"/>
</dbReference>
<dbReference type="Gene3D" id="3.90.76.10">
    <property type="entry name" value="Dipeptide-binding Protein, Domain 1"/>
    <property type="match status" value="1"/>
</dbReference>
<accession>A0A537JFB4</accession>
<dbReference type="InterPro" id="IPR039424">
    <property type="entry name" value="SBP_5"/>
</dbReference>
<evidence type="ECO:0000256" key="3">
    <source>
        <dbReference type="ARBA" id="ARBA00022448"/>
    </source>
</evidence>
<keyword evidence="3" id="KW-0813">Transport</keyword>
<organism evidence="6 7">
    <name type="scientific">Candidatus Segetimicrobium genomatis</name>
    <dbReference type="NCBI Taxonomy" id="2569760"/>
    <lineage>
        <taxon>Bacteria</taxon>
        <taxon>Bacillati</taxon>
        <taxon>Candidatus Sysuimicrobiota</taxon>
        <taxon>Candidatus Sysuimicrobiia</taxon>
        <taxon>Candidatus Sysuimicrobiales</taxon>
        <taxon>Candidatus Segetimicrobiaceae</taxon>
        <taxon>Candidatus Segetimicrobium</taxon>
    </lineage>
</organism>
<dbReference type="Pfam" id="PF00496">
    <property type="entry name" value="SBP_bac_5"/>
    <property type="match status" value="1"/>
</dbReference>
<dbReference type="PIRSF" id="PIRSF002741">
    <property type="entry name" value="MppA"/>
    <property type="match status" value="1"/>
</dbReference>
<dbReference type="PROSITE" id="PS01040">
    <property type="entry name" value="SBP_BACTERIAL_5"/>
    <property type="match status" value="1"/>
</dbReference>
<keyword evidence="4" id="KW-0732">Signal</keyword>
<evidence type="ECO:0000313" key="7">
    <source>
        <dbReference type="Proteomes" id="UP000318093"/>
    </source>
</evidence>
<comment type="caution">
    <text evidence="6">The sequence shown here is derived from an EMBL/GenBank/DDBJ whole genome shotgun (WGS) entry which is preliminary data.</text>
</comment>
<dbReference type="InterPro" id="IPR000914">
    <property type="entry name" value="SBP_5_dom"/>
</dbReference>
<comment type="similarity">
    <text evidence="2">Belongs to the bacterial solute-binding protein 5 family.</text>
</comment>
<protein>
    <submittedName>
        <fullName evidence="6">ABC transporter substrate-binding protein</fullName>
    </submittedName>
</protein>
<dbReference type="AlphaFoldDB" id="A0A537JFB4"/>
<dbReference type="CDD" id="cd08493">
    <property type="entry name" value="PBP2_DppA_like"/>
    <property type="match status" value="1"/>
</dbReference>